<gene>
    <name evidence="1" type="ORF">PLEPLA_LOCUS37687</name>
</gene>
<dbReference type="Proteomes" id="UP001153269">
    <property type="component" value="Unassembled WGS sequence"/>
</dbReference>
<accession>A0A9N7Z4N8</accession>
<evidence type="ECO:0000313" key="2">
    <source>
        <dbReference type="Proteomes" id="UP001153269"/>
    </source>
</evidence>
<protein>
    <submittedName>
        <fullName evidence="1">Uncharacterized protein</fullName>
    </submittedName>
</protein>
<name>A0A9N7Z4N8_PLEPL</name>
<evidence type="ECO:0000313" key="1">
    <source>
        <dbReference type="EMBL" id="CAB1450001.1"/>
    </source>
</evidence>
<keyword evidence="2" id="KW-1185">Reference proteome</keyword>
<dbReference type="EMBL" id="CADEAL010004036">
    <property type="protein sequence ID" value="CAB1450001.1"/>
    <property type="molecule type" value="Genomic_DNA"/>
</dbReference>
<sequence>MGFNLESSERITTLAQHPHGVMSPSHTNTHPFFVCFAAAVTENGGVTGAGSVCAMLLPRQCQEPTRPRSLTCPQQVTYTEVTARFKLNYFQGVEGPRKQIHV</sequence>
<dbReference type="AlphaFoldDB" id="A0A9N7Z4N8"/>
<organism evidence="1 2">
    <name type="scientific">Pleuronectes platessa</name>
    <name type="common">European plaice</name>
    <dbReference type="NCBI Taxonomy" id="8262"/>
    <lineage>
        <taxon>Eukaryota</taxon>
        <taxon>Metazoa</taxon>
        <taxon>Chordata</taxon>
        <taxon>Craniata</taxon>
        <taxon>Vertebrata</taxon>
        <taxon>Euteleostomi</taxon>
        <taxon>Actinopterygii</taxon>
        <taxon>Neopterygii</taxon>
        <taxon>Teleostei</taxon>
        <taxon>Neoteleostei</taxon>
        <taxon>Acanthomorphata</taxon>
        <taxon>Carangaria</taxon>
        <taxon>Pleuronectiformes</taxon>
        <taxon>Pleuronectoidei</taxon>
        <taxon>Pleuronectidae</taxon>
        <taxon>Pleuronectes</taxon>
    </lineage>
</organism>
<comment type="caution">
    <text evidence="1">The sequence shown here is derived from an EMBL/GenBank/DDBJ whole genome shotgun (WGS) entry which is preliminary data.</text>
</comment>
<proteinExistence type="predicted"/>
<reference evidence="1" key="1">
    <citation type="submission" date="2020-03" db="EMBL/GenBank/DDBJ databases">
        <authorList>
            <person name="Weist P."/>
        </authorList>
    </citation>
    <scope>NUCLEOTIDE SEQUENCE</scope>
</reference>